<proteinExistence type="inferred from homology"/>
<dbReference type="PANTHER" id="PTHR42693">
    <property type="entry name" value="ARYLSULFATASE FAMILY MEMBER"/>
    <property type="match status" value="1"/>
</dbReference>
<name>A0A1B4V4S9_9GAMM</name>
<evidence type="ECO:0000313" key="5">
    <source>
        <dbReference type="Proteomes" id="UP000218899"/>
    </source>
</evidence>
<keyword evidence="5" id="KW-1185">Reference proteome</keyword>
<evidence type="ECO:0000256" key="1">
    <source>
        <dbReference type="ARBA" id="ARBA00008779"/>
    </source>
</evidence>
<feature type="domain" description="Sulfatase N-terminal" evidence="3">
    <location>
        <begin position="4"/>
        <end position="268"/>
    </location>
</feature>
<evidence type="ECO:0000259" key="3">
    <source>
        <dbReference type="Pfam" id="PF00884"/>
    </source>
</evidence>
<dbReference type="Proteomes" id="UP000218899">
    <property type="component" value="Chromosome"/>
</dbReference>
<keyword evidence="2" id="KW-0378">Hydrolase</keyword>
<dbReference type="RefSeq" id="WP_096461053.1">
    <property type="nucleotide sequence ID" value="NZ_AP014936.1"/>
</dbReference>
<dbReference type="SUPFAM" id="SSF53649">
    <property type="entry name" value="Alkaline phosphatase-like"/>
    <property type="match status" value="1"/>
</dbReference>
<dbReference type="Gene3D" id="3.40.720.10">
    <property type="entry name" value="Alkaline Phosphatase, subunit A"/>
    <property type="match status" value="1"/>
</dbReference>
<evidence type="ECO:0000313" key="4">
    <source>
        <dbReference type="EMBL" id="BAU48558.1"/>
    </source>
</evidence>
<reference evidence="4 5" key="1">
    <citation type="submission" date="2015-08" db="EMBL/GenBank/DDBJ databases">
        <title>Complete genome sequence of Sulfurifustis variabilis.</title>
        <authorList>
            <person name="Miura A."/>
            <person name="Kojima H."/>
            <person name="Fukui M."/>
        </authorList>
    </citation>
    <scope>NUCLEOTIDE SEQUENCE [LARGE SCALE GENOMIC DNA]</scope>
    <source>
        <strain evidence="5">skN76</strain>
    </source>
</reference>
<dbReference type="EMBL" id="AP014936">
    <property type="protein sequence ID" value="BAU48558.1"/>
    <property type="molecule type" value="Genomic_DNA"/>
</dbReference>
<gene>
    <name evidence="4" type="ORF">SVA_2006</name>
</gene>
<dbReference type="Pfam" id="PF00884">
    <property type="entry name" value="Sulfatase"/>
    <property type="match status" value="1"/>
</dbReference>
<organism evidence="4 5">
    <name type="scientific">Sulfurifustis variabilis</name>
    <dbReference type="NCBI Taxonomy" id="1675686"/>
    <lineage>
        <taxon>Bacteria</taxon>
        <taxon>Pseudomonadati</taxon>
        <taxon>Pseudomonadota</taxon>
        <taxon>Gammaproteobacteria</taxon>
        <taxon>Acidiferrobacterales</taxon>
        <taxon>Acidiferrobacteraceae</taxon>
        <taxon>Sulfurifustis</taxon>
    </lineage>
</organism>
<dbReference type="OrthoDB" id="9803751at2"/>
<dbReference type="PANTHER" id="PTHR42693:SF53">
    <property type="entry name" value="ENDO-4-O-SULFATASE"/>
    <property type="match status" value="1"/>
</dbReference>
<dbReference type="KEGG" id="sva:SVA_2006"/>
<evidence type="ECO:0000256" key="2">
    <source>
        <dbReference type="ARBA" id="ARBA00022801"/>
    </source>
</evidence>
<dbReference type="InterPro" id="IPR050738">
    <property type="entry name" value="Sulfatase"/>
</dbReference>
<protein>
    <submittedName>
        <fullName evidence="4">Metalloenzyme</fullName>
    </submittedName>
</protein>
<accession>A0A1B4V4S9</accession>
<dbReference type="InterPro" id="IPR000917">
    <property type="entry name" value="Sulfatase_N"/>
</dbReference>
<comment type="similarity">
    <text evidence="1">Belongs to the sulfatase family.</text>
</comment>
<dbReference type="InterPro" id="IPR017850">
    <property type="entry name" value="Alkaline_phosphatase_core_sf"/>
</dbReference>
<dbReference type="GO" id="GO:0004065">
    <property type="term" value="F:arylsulfatase activity"/>
    <property type="evidence" value="ECO:0007669"/>
    <property type="project" value="TreeGrafter"/>
</dbReference>
<sequence>MKNNLVFVVLDSCRYDSFVAARKPAIDRLGGTELRYSYASWTSPSHYALLMGLMPHGSPPQVFASEVYKTEFVRWVDRLNIPNLSFKTFVPYLSLPKVLKELGYRTVARVSMPVLNQFTAINQYFDDYRLMSNHNDFAGMVRDASFTEDQPSFYFFNLGETHYPYMLPNLPRVSGVHGVFKELGEREAATSDHGGALSFFDPAEMKRLHDQQIRCVEYVDGVMGQLFDKAPPNTHFIITADHGECFGEDGYFGHGPIMHRKCFEVPYVEGKLAS</sequence>
<dbReference type="AlphaFoldDB" id="A0A1B4V4S9"/>